<dbReference type="EnsemblMetazoa" id="GMOY008466-RA">
    <property type="protein sequence ID" value="GMOY008466-PA"/>
    <property type="gene ID" value="GMOY008466"/>
</dbReference>
<accession>A0A1B0G570</accession>
<organism evidence="1 2">
    <name type="scientific">Glossina morsitans morsitans</name>
    <name type="common">Savannah tsetse fly</name>
    <dbReference type="NCBI Taxonomy" id="37546"/>
    <lineage>
        <taxon>Eukaryota</taxon>
        <taxon>Metazoa</taxon>
        <taxon>Ecdysozoa</taxon>
        <taxon>Arthropoda</taxon>
        <taxon>Hexapoda</taxon>
        <taxon>Insecta</taxon>
        <taxon>Pterygota</taxon>
        <taxon>Neoptera</taxon>
        <taxon>Endopterygota</taxon>
        <taxon>Diptera</taxon>
        <taxon>Brachycera</taxon>
        <taxon>Muscomorpha</taxon>
        <taxon>Hippoboscoidea</taxon>
        <taxon>Glossinidae</taxon>
        <taxon>Glossina</taxon>
    </lineage>
</organism>
<evidence type="ECO:0000313" key="1">
    <source>
        <dbReference type="EnsemblMetazoa" id="GMOY008466-PA"/>
    </source>
</evidence>
<name>A0A1B0G570_GLOMM</name>
<dbReference type="EMBL" id="CCAG010000086">
    <property type="status" value="NOT_ANNOTATED_CDS"/>
    <property type="molecule type" value="Genomic_DNA"/>
</dbReference>
<reference evidence="1" key="1">
    <citation type="submission" date="2020-05" db="UniProtKB">
        <authorList>
            <consortium name="EnsemblMetazoa"/>
        </authorList>
    </citation>
    <scope>IDENTIFICATION</scope>
    <source>
        <strain evidence="1">Yale</strain>
    </source>
</reference>
<dbReference type="EMBL" id="CCAG010000085">
    <property type="status" value="NOT_ANNOTATED_CDS"/>
    <property type="molecule type" value="Genomic_DNA"/>
</dbReference>
<dbReference type="Proteomes" id="UP000092444">
    <property type="component" value="Unassembled WGS sequence"/>
</dbReference>
<keyword evidence="2" id="KW-1185">Reference proteome</keyword>
<proteinExistence type="predicted"/>
<evidence type="ECO:0000313" key="2">
    <source>
        <dbReference type="Proteomes" id="UP000092444"/>
    </source>
</evidence>
<dbReference type="VEuPathDB" id="VectorBase:GMOY008466"/>
<sequence>MQNYTSSSSFSYKSNNETIAQGFSQMFAYKQTFMHTYIPTYI</sequence>
<protein>
    <submittedName>
        <fullName evidence="1">Uncharacterized protein</fullName>
    </submittedName>
</protein>
<dbReference type="AlphaFoldDB" id="A0A1B0G570"/>